<dbReference type="PROSITE" id="PS50097">
    <property type="entry name" value="BTB"/>
    <property type="match status" value="1"/>
</dbReference>
<dbReference type="PANTHER" id="PTHR47843:SF5">
    <property type="entry name" value="BTB_POZ DOMAIN PROTEIN"/>
    <property type="match status" value="1"/>
</dbReference>
<dbReference type="Proteomes" id="UP000293823">
    <property type="component" value="Unassembled WGS sequence"/>
</dbReference>
<dbReference type="InterPro" id="IPR011333">
    <property type="entry name" value="SKP1/BTB/POZ_sf"/>
</dbReference>
<dbReference type="AlphaFoldDB" id="A0A4Q4SJN5"/>
<dbReference type="EMBL" id="PEJP01000010">
    <property type="protein sequence ID" value="RYO70402.1"/>
    <property type="molecule type" value="Genomic_DNA"/>
</dbReference>
<dbReference type="OrthoDB" id="6359816at2759"/>
<protein>
    <recommendedName>
        <fullName evidence="2">BTB domain-containing protein</fullName>
    </recommendedName>
</protein>
<comment type="caution">
    <text evidence="3">The sequence shown here is derived from an EMBL/GenBank/DDBJ whole genome shotgun (WGS) entry which is preliminary data.</text>
</comment>
<evidence type="ECO:0000313" key="3">
    <source>
        <dbReference type="EMBL" id="RYO70402.1"/>
    </source>
</evidence>
<feature type="region of interest" description="Disordered" evidence="1">
    <location>
        <begin position="88"/>
        <end position="107"/>
    </location>
</feature>
<reference evidence="4" key="1">
    <citation type="journal article" date="2019" name="bioRxiv">
        <title>Genomics, evolutionary history and diagnostics of the Alternaria alternata species group including apple and Asian pear pathotypes.</title>
        <authorList>
            <person name="Armitage A.D."/>
            <person name="Cockerton H.M."/>
            <person name="Sreenivasaprasad S."/>
            <person name="Woodhall J.W."/>
            <person name="Lane C.R."/>
            <person name="Harrison R.J."/>
            <person name="Clarkson J.P."/>
        </authorList>
    </citation>
    <scope>NUCLEOTIDE SEQUENCE [LARGE SCALE GENOMIC DNA]</scope>
    <source>
        <strain evidence="4">RGR 97.0016</strain>
    </source>
</reference>
<accession>A0A4Q4SJN5</accession>
<keyword evidence="4" id="KW-1185">Reference proteome</keyword>
<dbReference type="PANTHER" id="PTHR47843">
    <property type="entry name" value="BTB DOMAIN-CONTAINING PROTEIN-RELATED"/>
    <property type="match status" value="1"/>
</dbReference>
<feature type="domain" description="BTB" evidence="2">
    <location>
        <begin position="18"/>
        <end position="82"/>
    </location>
</feature>
<evidence type="ECO:0000313" key="4">
    <source>
        <dbReference type="Proteomes" id="UP000293823"/>
    </source>
</evidence>
<name>A0A4Q4SJN5_9PLEO</name>
<dbReference type="CDD" id="cd18186">
    <property type="entry name" value="BTB_POZ_ZBTB_KLHL-like"/>
    <property type="match status" value="1"/>
</dbReference>
<dbReference type="SUPFAM" id="SSF54695">
    <property type="entry name" value="POZ domain"/>
    <property type="match status" value="1"/>
</dbReference>
<evidence type="ECO:0000259" key="2">
    <source>
        <dbReference type="PROSITE" id="PS50097"/>
    </source>
</evidence>
<dbReference type="Pfam" id="PF00651">
    <property type="entry name" value="BTB"/>
    <property type="match status" value="1"/>
</dbReference>
<feature type="compositionally biased region" description="Polar residues" evidence="1">
    <location>
        <begin position="93"/>
        <end position="104"/>
    </location>
</feature>
<sequence length="297" mass="33046">MFNLNITSFFFLKSGAYSDLTIACGSDTYKVHKVIICGRADFFARTLNFGGKESESGVVDLPEDEPTIVKLLIQYLYEGEYEPLLPDGEASLAPSSTKARTQTSRPKHDLDGLPYNYSFPHTCHGLDGDCEFPRVCPHHTCNGNGNFTPIRHYASPGHRGSQKRKANCGYACQSFNCEECNPPSHPLPSLNGNADQLLHAKMYEIADKYDVVGLKDLVIEKFRRACHHFWNTDEFSVAAHHVFSTTPDHDKGLRDIVSAAISAHMSLIKKPEVKVLLAEFNGLALGILEEKVKENGW</sequence>
<proteinExistence type="predicted"/>
<dbReference type="Gene3D" id="3.30.710.10">
    <property type="entry name" value="Potassium Channel Kv1.1, Chain A"/>
    <property type="match status" value="1"/>
</dbReference>
<gene>
    <name evidence="3" type="ORF">AA0113_g3234</name>
</gene>
<organism evidence="3 4">
    <name type="scientific">Alternaria arborescens</name>
    <dbReference type="NCBI Taxonomy" id="156630"/>
    <lineage>
        <taxon>Eukaryota</taxon>
        <taxon>Fungi</taxon>
        <taxon>Dikarya</taxon>
        <taxon>Ascomycota</taxon>
        <taxon>Pezizomycotina</taxon>
        <taxon>Dothideomycetes</taxon>
        <taxon>Pleosporomycetidae</taxon>
        <taxon>Pleosporales</taxon>
        <taxon>Pleosporineae</taxon>
        <taxon>Pleosporaceae</taxon>
        <taxon>Alternaria</taxon>
        <taxon>Alternaria sect. Alternaria</taxon>
    </lineage>
</organism>
<evidence type="ECO:0000256" key="1">
    <source>
        <dbReference type="SAM" id="MobiDB-lite"/>
    </source>
</evidence>
<dbReference type="InterPro" id="IPR000210">
    <property type="entry name" value="BTB/POZ_dom"/>
</dbReference>